<accession>A0A4D7DTD8</accession>
<feature type="region of interest" description="Disordered" evidence="1">
    <location>
        <begin position="373"/>
        <end position="427"/>
    </location>
</feature>
<dbReference type="EMBL" id="CP072167">
    <property type="protein sequence ID" value="QYA07038.1"/>
    <property type="molecule type" value="Genomic_DNA"/>
</dbReference>
<reference evidence="2 4" key="1">
    <citation type="submission" date="2019-04" db="EMBL/GenBank/DDBJ databases">
        <title>Complete genome sequence of Agrobacterium larrymoorei CFBP5473.</title>
        <authorList>
            <person name="Haryono M."/>
            <person name="Chou L."/>
            <person name="Lin Y.-C."/>
            <person name="Lai E.-M."/>
            <person name="Kuo C.-H."/>
        </authorList>
    </citation>
    <scope>NUCLEOTIDE SEQUENCE [LARGE SCALE GENOMIC DNA]</scope>
    <source>
        <strain evidence="2 4">CFBP5473</strain>
    </source>
</reference>
<evidence type="ECO:0000313" key="3">
    <source>
        <dbReference type="EMBL" id="QYA07038.1"/>
    </source>
</evidence>
<evidence type="ECO:0000256" key="1">
    <source>
        <dbReference type="SAM" id="MobiDB-lite"/>
    </source>
</evidence>
<dbReference type="Proteomes" id="UP000298545">
    <property type="component" value="Chromosome circular"/>
</dbReference>
<organism evidence="2 4">
    <name type="scientific">Agrobacterium larrymoorei</name>
    <dbReference type="NCBI Taxonomy" id="160699"/>
    <lineage>
        <taxon>Bacteria</taxon>
        <taxon>Pseudomonadati</taxon>
        <taxon>Pseudomonadota</taxon>
        <taxon>Alphaproteobacteria</taxon>
        <taxon>Hyphomicrobiales</taxon>
        <taxon>Rhizobiaceae</taxon>
        <taxon>Rhizobium/Agrobacterium group</taxon>
        <taxon>Agrobacterium</taxon>
    </lineage>
</organism>
<name>A0A4D7DTD8_9HYPH</name>
<evidence type="ECO:0000313" key="5">
    <source>
        <dbReference type="Proteomes" id="UP000826513"/>
    </source>
</evidence>
<reference evidence="3 5" key="2">
    <citation type="submission" date="2021-03" db="EMBL/GenBank/DDBJ databases">
        <title>Rapid diversification of plasmids in a genus of pathogenic and nitrogen fixing bacteria.</title>
        <authorList>
            <person name="Weisberg A.J."/>
            <person name="Miller M."/>
            <person name="Ream W."/>
            <person name="Grunwald N.J."/>
            <person name="Chang J.H."/>
        </authorList>
    </citation>
    <scope>NUCLEOTIDE SEQUENCE [LARGE SCALE GENOMIC DNA]</scope>
    <source>
        <strain evidence="3 5">AF3.44</strain>
    </source>
</reference>
<evidence type="ECO:0000313" key="2">
    <source>
        <dbReference type="EMBL" id="QCI97522.1"/>
    </source>
</evidence>
<protein>
    <submittedName>
        <fullName evidence="2">DUF1800 domain-containing protein</fullName>
    </submittedName>
</protein>
<dbReference type="STRING" id="1367849.GCA_000518585_03466"/>
<evidence type="ECO:0000313" key="4">
    <source>
        <dbReference type="Proteomes" id="UP000298545"/>
    </source>
</evidence>
<gene>
    <name evidence="2" type="ORF">CFBP5473_06085</name>
    <name evidence="3" type="ORF">J5285_13600</name>
</gene>
<keyword evidence="5" id="KW-1185">Reference proteome</keyword>
<dbReference type="Proteomes" id="UP000826513">
    <property type="component" value="Chromosome 1"/>
</dbReference>
<dbReference type="KEGG" id="alf:CFBP5473_06085"/>
<dbReference type="Pfam" id="PF08811">
    <property type="entry name" value="DUF1800"/>
    <property type="match status" value="1"/>
</dbReference>
<proteinExistence type="predicted"/>
<dbReference type="RefSeq" id="WP_027676071.1">
    <property type="nucleotide sequence ID" value="NZ_CP039691.1"/>
</dbReference>
<dbReference type="InterPro" id="IPR014917">
    <property type="entry name" value="DUF1800"/>
</dbReference>
<dbReference type="OrthoDB" id="9772295at2"/>
<dbReference type="AlphaFoldDB" id="A0A4D7DTD8"/>
<sequence>MAPFSPTMAAIRYGYGLAPDQILSRNTDDLLVQLVDAPLKETFFPVGGAFDARQRADDLAQGLIAIRPANNGGERDREARQALQKKAEQSFQRDSMARVMQATFSPYGFHERLAAFWLDHFSVNARKSLPMRVITPLYEIEAIRPHVAGSFRDLLQAAVLHPAMLIYLDQNQSTGPESVAAQNRKRGLNENLGRELLELHTMGAGSGYTQTDVRSAALVLTGMTVDERYEMLFRPRMAEPGEMKVLGVKYGGDPRSADDCLVMLDDLASRPETAQHICRKLVTHFIADDPPPDVVKAMVGEWKASDGNLVKVYAAMLDHPRAWQEPGAKMKLPFDYVVSGLRAFGLTKKNWRDRMSPDGDDSYTPFDTPVAAAAQQAAKGGDDEMASGKPDAGQMVMDKPAPAQPQPDMKDGMAPDTAQMQQPPKPKASLARTLTLAALRRMGQPVWQPPSPAGFEEGVACWLSPSQMSERILWARKASGSLGKDMEPKKLLEVALADVARDDTIRVVGQAPNRVSGLTLALSSPEFNRR</sequence>
<dbReference type="EMBL" id="CP039691">
    <property type="protein sequence ID" value="QCI97522.1"/>
    <property type="molecule type" value="Genomic_DNA"/>
</dbReference>